<dbReference type="SFLD" id="SFLDG01129">
    <property type="entry name" value="C1.5:_HAD__Beta-PGM__Phosphata"/>
    <property type="match status" value="1"/>
</dbReference>
<evidence type="ECO:0000313" key="3">
    <source>
        <dbReference type="Proteomes" id="UP000538147"/>
    </source>
</evidence>
<evidence type="ECO:0000256" key="1">
    <source>
        <dbReference type="ARBA" id="ARBA00022801"/>
    </source>
</evidence>
<keyword evidence="3" id="KW-1185">Reference proteome</keyword>
<sequence length="235" mass="25762">MTMMDPDWQSIRLVVFDMDGTLYRQRPVRLAMLQMLLRDVFRSRSTRTLRVLADYRRTREQLADARTEDFDAPLVARVAARAGITQHAVEQLVEDWIETRPLPHLRRAMVPGADALFAALRNSGRRIGVLSDYPAAGKLAALGLAADHVVAARDVGVMKPHPRGLQALMAAASVEPAHTLMIGDRLDRDSAAAAACDVRALLHSPAPIAGQHCFTSFLDPLFAPLLTQPRATATA</sequence>
<dbReference type="PANTHER" id="PTHR43316">
    <property type="entry name" value="HYDROLASE, HALOACID DELAHOGENASE-RELATED"/>
    <property type="match status" value="1"/>
</dbReference>
<reference evidence="2 3" key="1">
    <citation type="submission" date="2020-08" db="EMBL/GenBank/DDBJ databases">
        <title>Genomic Encyclopedia of Type Strains, Phase IV (KMG-IV): sequencing the most valuable type-strain genomes for metagenomic binning, comparative biology and taxonomic classification.</title>
        <authorList>
            <person name="Goeker M."/>
        </authorList>
    </citation>
    <scope>NUCLEOTIDE SEQUENCE [LARGE SCALE GENOMIC DNA]</scope>
    <source>
        <strain evidence="2 3">DSM 102189</strain>
    </source>
</reference>
<dbReference type="GO" id="GO:0016787">
    <property type="term" value="F:hydrolase activity"/>
    <property type="evidence" value="ECO:0007669"/>
    <property type="project" value="UniProtKB-KW"/>
</dbReference>
<dbReference type="EMBL" id="JACIIV010000003">
    <property type="protein sequence ID" value="MBB6226276.1"/>
    <property type="molecule type" value="Genomic_DNA"/>
</dbReference>
<comment type="caution">
    <text evidence="2">The sequence shown here is derived from an EMBL/GenBank/DDBJ whole genome shotgun (WGS) entry which is preliminary data.</text>
</comment>
<dbReference type="SFLD" id="SFLDS00003">
    <property type="entry name" value="Haloacid_Dehalogenase"/>
    <property type="match status" value="1"/>
</dbReference>
<dbReference type="Gene3D" id="1.20.120.1600">
    <property type="match status" value="1"/>
</dbReference>
<dbReference type="AlphaFoldDB" id="A0A841L1T3"/>
<dbReference type="Pfam" id="PF00702">
    <property type="entry name" value="Hydrolase"/>
    <property type="match status" value="1"/>
</dbReference>
<organism evidence="2 3">
    <name type="scientific">Polymorphobacter multimanifer</name>
    <dbReference type="NCBI Taxonomy" id="1070431"/>
    <lineage>
        <taxon>Bacteria</taxon>
        <taxon>Pseudomonadati</taxon>
        <taxon>Pseudomonadota</taxon>
        <taxon>Alphaproteobacteria</taxon>
        <taxon>Sphingomonadales</taxon>
        <taxon>Sphingosinicellaceae</taxon>
        <taxon>Polymorphobacter</taxon>
    </lineage>
</organism>
<dbReference type="InterPro" id="IPR023214">
    <property type="entry name" value="HAD_sf"/>
</dbReference>
<dbReference type="InterPro" id="IPR006439">
    <property type="entry name" value="HAD-SF_hydro_IA"/>
</dbReference>
<evidence type="ECO:0000313" key="2">
    <source>
        <dbReference type="EMBL" id="MBB6226276.1"/>
    </source>
</evidence>
<dbReference type="PRINTS" id="PR00413">
    <property type="entry name" value="HADHALOGNASE"/>
</dbReference>
<dbReference type="Proteomes" id="UP000538147">
    <property type="component" value="Unassembled WGS sequence"/>
</dbReference>
<dbReference type="Gene3D" id="3.40.50.1000">
    <property type="entry name" value="HAD superfamily/HAD-like"/>
    <property type="match status" value="1"/>
</dbReference>
<dbReference type="InterPro" id="IPR051540">
    <property type="entry name" value="S-2-haloacid_dehalogenase"/>
</dbReference>
<gene>
    <name evidence="2" type="ORF">FHS79_000430</name>
</gene>
<name>A0A841L1T3_9SPHN</name>
<dbReference type="InterPro" id="IPR036412">
    <property type="entry name" value="HAD-like_sf"/>
</dbReference>
<accession>A0A841L1T3</accession>
<proteinExistence type="predicted"/>
<protein>
    <submittedName>
        <fullName evidence="2">Putative hydrolase of the HAD superfamily</fullName>
    </submittedName>
</protein>
<dbReference type="RefSeq" id="WP_184194693.1">
    <property type="nucleotide sequence ID" value="NZ_JACIIV010000003.1"/>
</dbReference>
<dbReference type="SUPFAM" id="SSF56784">
    <property type="entry name" value="HAD-like"/>
    <property type="match status" value="1"/>
</dbReference>
<keyword evidence="1 2" id="KW-0378">Hydrolase</keyword>